<dbReference type="KEGG" id="mfo:Metfor_1896"/>
<organism evidence="1 2">
    <name type="scientific">Methanoregula formicica (strain DSM 22288 / NBRC 105244 / SMSP)</name>
    <dbReference type="NCBI Taxonomy" id="593750"/>
    <lineage>
        <taxon>Archaea</taxon>
        <taxon>Methanobacteriati</taxon>
        <taxon>Methanobacteriota</taxon>
        <taxon>Stenosarchaea group</taxon>
        <taxon>Methanomicrobia</taxon>
        <taxon>Methanomicrobiales</taxon>
        <taxon>Methanoregulaceae</taxon>
        <taxon>Methanoregula</taxon>
    </lineage>
</organism>
<accession>L0HDV4</accession>
<name>L0HDV4_METFS</name>
<evidence type="ECO:0000313" key="2">
    <source>
        <dbReference type="Proteomes" id="UP000010824"/>
    </source>
</evidence>
<dbReference type="Proteomes" id="UP000010824">
    <property type="component" value="Chromosome"/>
</dbReference>
<gene>
    <name evidence="1" type="ordered locus">Metfor_1896</name>
</gene>
<dbReference type="InParanoid" id="L0HDV4"/>
<dbReference type="EMBL" id="CP003167">
    <property type="protein sequence ID" value="AGB02917.1"/>
    <property type="molecule type" value="Genomic_DNA"/>
</dbReference>
<dbReference type="AlphaFoldDB" id="L0HDV4"/>
<proteinExistence type="predicted"/>
<protein>
    <submittedName>
        <fullName evidence="1">Uncharacterized protein</fullName>
    </submittedName>
</protein>
<dbReference type="HOGENOM" id="CLU_2366189_0_0_2"/>
<reference evidence="2" key="1">
    <citation type="submission" date="2011-12" db="EMBL/GenBank/DDBJ databases">
        <title>Complete sequence of Methanoregula formicicum SMSP.</title>
        <authorList>
            <person name="Lucas S."/>
            <person name="Han J."/>
            <person name="Lapidus A."/>
            <person name="Cheng J.-F."/>
            <person name="Goodwin L."/>
            <person name="Pitluck S."/>
            <person name="Peters L."/>
            <person name="Ovchinnikova G."/>
            <person name="Teshima H."/>
            <person name="Detter J.C."/>
            <person name="Han C."/>
            <person name="Tapia R."/>
            <person name="Land M."/>
            <person name="Hauser L."/>
            <person name="Kyrpides N."/>
            <person name="Ivanova N."/>
            <person name="Pagani I."/>
            <person name="Imachi H."/>
            <person name="Tamaki H."/>
            <person name="Sekiguchi Y."/>
            <person name="Kamagata Y."/>
            <person name="Cadillo-Quiroz H."/>
            <person name="Zinder S."/>
            <person name="Liu W.-T."/>
            <person name="Woyke T."/>
        </authorList>
    </citation>
    <scope>NUCLEOTIDE SEQUENCE [LARGE SCALE GENOMIC DNA]</scope>
    <source>
        <strain evidence="2">DSM 22288 / NBRC 105244 / SMSP</strain>
    </source>
</reference>
<evidence type="ECO:0000313" key="1">
    <source>
        <dbReference type="EMBL" id="AGB02917.1"/>
    </source>
</evidence>
<keyword evidence="2" id="KW-1185">Reference proteome</keyword>
<sequence>MRPRVEERIRVLLILLVFQTRRRRKGGTIWKEFFSRARYDAKQHRKLMKIPGIFTPASFLNAVKKGSARLPYACGSGIGHRFDQETRLSAPVPRS</sequence>
<reference evidence="1 2" key="2">
    <citation type="journal article" date="2014" name="Genome Announc.">
        <title>Complete Genome Sequence of Methanoregula formicica SMSPT, a Mesophilic Hydrogenotrophic Methanogen Isolated from a Methanogenic Upflow Anaerobic Sludge Blanket Reactor.</title>
        <authorList>
            <person name="Yamamoto K."/>
            <person name="Tamaki H."/>
            <person name="Cadillo-Quiroz H."/>
            <person name="Imachi H."/>
            <person name="Kyrpides N."/>
            <person name="Woyke T."/>
            <person name="Goodwin L."/>
            <person name="Zinder S.H."/>
            <person name="Kamagata Y."/>
            <person name="Liu W.T."/>
        </authorList>
    </citation>
    <scope>NUCLEOTIDE SEQUENCE [LARGE SCALE GENOMIC DNA]</scope>
    <source>
        <strain evidence="2">DSM 22288 / NBRC 105244 / SMSP</strain>
    </source>
</reference>